<sequence length="708" mass="78428">MERERLSKAAEAVMETLRTRGWSIGDINQIEAIITIQSALSDDHETSAVTNSVESELLNMDLKSLGAKSLPDPNIFRKTSHLQGPKVLQVSSVRDISVSSIGGVSDSGHRRLLKLSLTDGHSEITAIEYSHIPSIPNDLVPGTKFLTAKIKEFSKMKVLFVQVRLENKIPIHSGILCLNPKVITLMGGVVPSLYEEWQMNQKYSGFSRSLMRLSQETDSGGPPQFEKLQIGAPFRPSSQQSIPAVVQSRNVQGQATAQNHLHSMSHPNRYSGGPKYRGKDKVLEPQVVTLDKRIDYSESTSKSSEPTTVETALNTEIRLIDSQQNADNLDDKVTDASLAQSIEQKPLKSEERIKEVAESAPVQNQAAAHKLLQKMNSSNQGDRRPRGWKHKGKGKQEELQFFTLDEWENQKIGANHTMKNDIPDTSADEEIAWQLQNQLDVEDSHVDILAFSSEFHIYGEHEINVPSLCESFSTLSNIINSVDPRLSVSNVNADVDGEGLDNVYKAFFHDKGVGTQISPFNNDDLLDIGFVFNDDLEGLDADFGELGEDVPAFTHDPLGHGIRVGHVGQDSESENENESESESECDVSIGEEIIDDVENHIETEESDQSNSNESEYLSSDDPGSFDGINESDLKDGRGITIASDMQKDRTWETVEAFSELTAALLGERQPEIFCQRTTKDRYVGHSSSCQIVVEGEGKENIRIIIVQL</sequence>
<dbReference type="SMART" id="SM01161">
    <property type="entry name" value="DUF1767"/>
    <property type="match status" value="1"/>
</dbReference>
<dbReference type="InterPro" id="IPR042470">
    <property type="entry name" value="RMI1_N_C_sf"/>
</dbReference>
<keyword evidence="2" id="KW-0539">Nucleus</keyword>
<comment type="subcellular location">
    <subcellularLocation>
        <location evidence="1">Nucleus</location>
    </subcellularLocation>
</comment>
<name>A0A2C9W7P5_MANES</name>
<dbReference type="STRING" id="3983.A0A2C9W7P5"/>
<dbReference type="PANTHER" id="PTHR13681">
    <property type="entry name" value="SURVIVAL OF MOTOR NEURON-RELATED-SPLICING FACTOR 30-RELATED"/>
    <property type="match status" value="1"/>
</dbReference>
<evidence type="ECO:0000259" key="4">
    <source>
        <dbReference type="Pfam" id="PF08585"/>
    </source>
</evidence>
<dbReference type="GO" id="GO:0005634">
    <property type="term" value="C:nucleus"/>
    <property type="evidence" value="ECO:0000318"/>
    <property type="project" value="GO_Central"/>
</dbReference>
<feature type="domain" description="RecQ mediated genome instability protein 1 OB-fold" evidence="4">
    <location>
        <begin position="79"/>
        <end position="148"/>
    </location>
</feature>
<feature type="region of interest" description="Disordered" evidence="3">
    <location>
        <begin position="557"/>
        <end position="588"/>
    </location>
</feature>
<feature type="region of interest" description="Disordered" evidence="3">
    <location>
        <begin position="602"/>
        <end position="635"/>
    </location>
</feature>
<dbReference type="AlphaFoldDB" id="A0A2C9W7P5"/>
<evidence type="ECO:0000256" key="1">
    <source>
        <dbReference type="ARBA" id="ARBA00004123"/>
    </source>
</evidence>
<gene>
    <name evidence="5" type="ORF">MANES_03G066500</name>
</gene>
<dbReference type="PANTHER" id="PTHR13681:SF24">
    <property type="entry name" value="TUDOR DOMAIN-CONTAINING PROTEIN 3"/>
    <property type="match status" value="1"/>
</dbReference>
<feature type="compositionally biased region" description="Acidic residues" evidence="3">
    <location>
        <begin position="571"/>
        <end position="585"/>
    </location>
</feature>
<dbReference type="Gene3D" id="2.40.50.770">
    <property type="entry name" value="RecQ-mediated genome instability protein Rmi1, C-terminal domain"/>
    <property type="match status" value="1"/>
</dbReference>
<organism evidence="5">
    <name type="scientific">Manihot esculenta</name>
    <name type="common">Cassava</name>
    <name type="synonym">Jatropha manihot</name>
    <dbReference type="NCBI Taxonomy" id="3983"/>
    <lineage>
        <taxon>Eukaryota</taxon>
        <taxon>Viridiplantae</taxon>
        <taxon>Streptophyta</taxon>
        <taxon>Embryophyta</taxon>
        <taxon>Tracheophyta</taxon>
        <taxon>Spermatophyta</taxon>
        <taxon>Magnoliopsida</taxon>
        <taxon>eudicotyledons</taxon>
        <taxon>Gunneridae</taxon>
        <taxon>Pentapetalae</taxon>
        <taxon>rosids</taxon>
        <taxon>fabids</taxon>
        <taxon>Malpighiales</taxon>
        <taxon>Euphorbiaceae</taxon>
        <taxon>Crotonoideae</taxon>
        <taxon>Manihoteae</taxon>
        <taxon>Manihot</taxon>
    </lineage>
</organism>
<proteinExistence type="predicted"/>
<evidence type="ECO:0000313" key="5">
    <source>
        <dbReference type="EMBL" id="OAY54332.1"/>
    </source>
</evidence>
<dbReference type="EMBL" id="CM004389">
    <property type="protein sequence ID" value="OAY54332.1"/>
    <property type="molecule type" value="Genomic_DNA"/>
</dbReference>
<reference evidence="5" key="1">
    <citation type="submission" date="2016-02" db="EMBL/GenBank/DDBJ databases">
        <title>WGS assembly of Manihot esculenta.</title>
        <authorList>
            <person name="Bredeson J.V."/>
            <person name="Prochnik S.E."/>
            <person name="Lyons J.B."/>
            <person name="Schmutz J."/>
            <person name="Grimwood J."/>
            <person name="Vrebalov J."/>
            <person name="Bart R.S."/>
            <person name="Amuge T."/>
            <person name="Ferguson M.E."/>
            <person name="Green R."/>
            <person name="Putnam N."/>
            <person name="Stites J."/>
            <person name="Rounsley S."/>
            <person name="Rokhsar D.S."/>
        </authorList>
    </citation>
    <scope>NUCLEOTIDE SEQUENCE [LARGE SCALE GENOMIC DNA]</scope>
    <source>
        <tissue evidence="5">Leaf</tissue>
    </source>
</reference>
<dbReference type="InterPro" id="IPR013894">
    <property type="entry name" value="RMI1_OB"/>
</dbReference>
<evidence type="ECO:0000256" key="2">
    <source>
        <dbReference type="ARBA" id="ARBA00023242"/>
    </source>
</evidence>
<protein>
    <recommendedName>
        <fullName evidence="4">RecQ mediated genome instability protein 1 OB-fold domain-containing protein</fullName>
    </recommendedName>
</protein>
<evidence type="ECO:0000256" key="3">
    <source>
        <dbReference type="SAM" id="MobiDB-lite"/>
    </source>
</evidence>
<dbReference type="Pfam" id="PF08585">
    <property type="entry name" value="RMI1_N_C"/>
    <property type="match status" value="1"/>
</dbReference>
<accession>A0A2C9W7P5</accession>